<dbReference type="PANTHER" id="PTHR43214:SF43">
    <property type="entry name" value="TWO-COMPONENT RESPONSE REGULATOR"/>
    <property type="match status" value="1"/>
</dbReference>
<evidence type="ECO:0000313" key="7">
    <source>
        <dbReference type="Proteomes" id="UP000252107"/>
    </source>
</evidence>
<dbReference type="PROSITE" id="PS50043">
    <property type="entry name" value="HTH_LUXR_2"/>
    <property type="match status" value="1"/>
</dbReference>
<gene>
    <name evidence="6" type="ORF">A6770_32740</name>
</gene>
<feature type="modified residue" description="4-aspartylphosphate" evidence="3">
    <location>
        <position position="54"/>
    </location>
</feature>
<dbReference type="PANTHER" id="PTHR43214">
    <property type="entry name" value="TWO-COMPONENT RESPONSE REGULATOR"/>
    <property type="match status" value="1"/>
</dbReference>
<dbReference type="Pfam" id="PF00072">
    <property type="entry name" value="Response_reg"/>
    <property type="match status" value="1"/>
</dbReference>
<accession>A0A367Q4B6</accession>
<name>A0A367Q4B6_9NOSO</name>
<proteinExistence type="predicted"/>
<dbReference type="SMART" id="SM00421">
    <property type="entry name" value="HTH_LUXR"/>
    <property type="match status" value="1"/>
</dbReference>
<dbReference type="Gene3D" id="3.40.50.2300">
    <property type="match status" value="1"/>
</dbReference>
<evidence type="ECO:0000313" key="6">
    <source>
        <dbReference type="EMBL" id="RCJ18620.1"/>
    </source>
</evidence>
<dbReference type="GO" id="GO:0000160">
    <property type="term" value="P:phosphorelay signal transduction system"/>
    <property type="evidence" value="ECO:0007669"/>
    <property type="project" value="InterPro"/>
</dbReference>
<sequence length="234" mass="26405">MIKVVIIEDESLLRLGIKALIDREPDMEICGEAGNGLDGLKVVQQSHPDVVLVDIGLPDISGLEVTYQIKQHTDSKVVIITNHRNEELADLALSYGANSFILKKTDIVLIRQAILSSYKNDCFIDPSMTKQIIDNHNWRKYHILRKGKKYNEPLSTCETEVLRMIACGLSNDEIARKLFVTLSTVKTHANNILIKLNARNRSHAIIKGIQFGYINSLDVLEQENFFGEKFDPVC</sequence>
<keyword evidence="2" id="KW-0238">DNA-binding</keyword>
<keyword evidence="1 3" id="KW-0597">Phosphoprotein</keyword>
<dbReference type="GO" id="GO:0006355">
    <property type="term" value="P:regulation of DNA-templated transcription"/>
    <property type="evidence" value="ECO:0007669"/>
    <property type="project" value="InterPro"/>
</dbReference>
<dbReference type="Proteomes" id="UP000252107">
    <property type="component" value="Unassembled WGS sequence"/>
</dbReference>
<evidence type="ECO:0000256" key="1">
    <source>
        <dbReference type="ARBA" id="ARBA00022553"/>
    </source>
</evidence>
<dbReference type="InterPro" id="IPR058245">
    <property type="entry name" value="NreC/VraR/RcsB-like_REC"/>
</dbReference>
<dbReference type="CDD" id="cd06170">
    <property type="entry name" value="LuxR_C_like"/>
    <property type="match status" value="1"/>
</dbReference>
<evidence type="ECO:0000256" key="2">
    <source>
        <dbReference type="ARBA" id="ARBA00023125"/>
    </source>
</evidence>
<evidence type="ECO:0000259" key="4">
    <source>
        <dbReference type="PROSITE" id="PS50043"/>
    </source>
</evidence>
<dbReference type="InterPro" id="IPR016032">
    <property type="entry name" value="Sig_transdc_resp-reg_C-effctor"/>
</dbReference>
<dbReference type="InterPro" id="IPR001789">
    <property type="entry name" value="Sig_transdc_resp-reg_receiver"/>
</dbReference>
<dbReference type="PROSITE" id="PS00622">
    <property type="entry name" value="HTH_LUXR_1"/>
    <property type="match status" value="1"/>
</dbReference>
<protein>
    <recommendedName>
        <fullName evidence="8">DNA-binding response regulator</fullName>
    </recommendedName>
</protein>
<reference evidence="6" key="1">
    <citation type="submission" date="2016-04" db="EMBL/GenBank/DDBJ databases">
        <authorList>
            <person name="Tabuchi Yagui T.R."/>
        </authorList>
    </citation>
    <scope>NUCLEOTIDE SEQUENCE [LARGE SCALE GENOMIC DNA]</scope>
    <source>
        <strain evidence="6">NIES-26</strain>
    </source>
</reference>
<feature type="domain" description="HTH luxR-type" evidence="4">
    <location>
        <begin position="147"/>
        <end position="212"/>
    </location>
</feature>
<dbReference type="GO" id="GO:0003677">
    <property type="term" value="F:DNA binding"/>
    <property type="evidence" value="ECO:0007669"/>
    <property type="project" value="UniProtKB-KW"/>
</dbReference>
<evidence type="ECO:0000259" key="5">
    <source>
        <dbReference type="PROSITE" id="PS50110"/>
    </source>
</evidence>
<dbReference type="SUPFAM" id="SSF46894">
    <property type="entry name" value="C-terminal effector domain of the bipartite response regulators"/>
    <property type="match status" value="1"/>
</dbReference>
<feature type="domain" description="Response regulatory" evidence="5">
    <location>
        <begin position="3"/>
        <end position="118"/>
    </location>
</feature>
<dbReference type="PRINTS" id="PR00038">
    <property type="entry name" value="HTHLUXR"/>
</dbReference>
<dbReference type="InterPro" id="IPR011006">
    <property type="entry name" value="CheY-like_superfamily"/>
</dbReference>
<keyword evidence="7" id="KW-1185">Reference proteome</keyword>
<dbReference type="SMART" id="SM00448">
    <property type="entry name" value="REC"/>
    <property type="match status" value="1"/>
</dbReference>
<dbReference type="Pfam" id="PF00196">
    <property type="entry name" value="GerE"/>
    <property type="match status" value="1"/>
</dbReference>
<evidence type="ECO:0008006" key="8">
    <source>
        <dbReference type="Google" id="ProtNLM"/>
    </source>
</evidence>
<dbReference type="InterPro" id="IPR000792">
    <property type="entry name" value="Tscrpt_reg_LuxR_C"/>
</dbReference>
<comment type="caution">
    <text evidence="6">The sequence shown here is derived from an EMBL/GenBank/DDBJ whole genome shotgun (WGS) entry which is preliminary data.</text>
</comment>
<dbReference type="AlphaFoldDB" id="A0A367Q4B6"/>
<organism evidence="6 7">
    <name type="scientific">Nostoc minutum NIES-26</name>
    <dbReference type="NCBI Taxonomy" id="1844469"/>
    <lineage>
        <taxon>Bacteria</taxon>
        <taxon>Bacillati</taxon>
        <taxon>Cyanobacteriota</taxon>
        <taxon>Cyanophyceae</taxon>
        <taxon>Nostocales</taxon>
        <taxon>Nostocaceae</taxon>
        <taxon>Nostoc</taxon>
    </lineage>
</organism>
<dbReference type="EMBL" id="LXQD01000346">
    <property type="protein sequence ID" value="RCJ18620.1"/>
    <property type="molecule type" value="Genomic_DNA"/>
</dbReference>
<evidence type="ECO:0000256" key="3">
    <source>
        <dbReference type="PROSITE-ProRule" id="PRU00169"/>
    </source>
</evidence>
<dbReference type="SUPFAM" id="SSF52172">
    <property type="entry name" value="CheY-like"/>
    <property type="match status" value="1"/>
</dbReference>
<dbReference type="CDD" id="cd17535">
    <property type="entry name" value="REC_NarL-like"/>
    <property type="match status" value="1"/>
</dbReference>
<dbReference type="InterPro" id="IPR039420">
    <property type="entry name" value="WalR-like"/>
</dbReference>
<dbReference type="PROSITE" id="PS50110">
    <property type="entry name" value="RESPONSE_REGULATORY"/>
    <property type="match status" value="1"/>
</dbReference>